<accession>A0A644UK12</accession>
<reference evidence="3" key="1">
    <citation type="submission" date="2019-08" db="EMBL/GenBank/DDBJ databases">
        <authorList>
            <person name="Kucharzyk K."/>
            <person name="Murdoch R.W."/>
            <person name="Higgins S."/>
            <person name="Loffler F."/>
        </authorList>
    </citation>
    <scope>NUCLEOTIDE SEQUENCE</scope>
</reference>
<dbReference type="EMBL" id="VSSQ01000124">
    <property type="protein sequence ID" value="MPL79159.1"/>
    <property type="molecule type" value="Genomic_DNA"/>
</dbReference>
<evidence type="ECO:0000256" key="1">
    <source>
        <dbReference type="SAM" id="MobiDB-lite"/>
    </source>
</evidence>
<gene>
    <name evidence="3" type="ORF">SDC9_25034</name>
</gene>
<keyword evidence="2" id="KW-0472">Membrane</keyword>
<evidence type="ECO:0000256" key="2">
    <source>
        <dbReference type="SAM" id="Phobius"/>
    </source>
</evidence>
<sequence>MQAEPSEQVPILPRRRIAGGQQLVAHEDRICARKEAERLQLVAHLRAPGRQPHDRGRHQDAGQRHDPHQREGIDRPCAALHRNALDLVPQVHRHAVGVRRQGGQRHQQGDAVFLGLSHAEDAAAADLDAASAHLLDGLEAILHRPRAGDPRVVGGRGVDVVVVEVEPRRLQSRDLTGREHAQRHAGLEPQIGHAPHHVAEPVHVAVLGAAPGGPHAEALRAGGLGAPGGGQNLLRRHQFRRLHPGVVMGGLCAIAAIFGAAAGLDAEQARGFDRVGVEMRAVQGLGAMHEVGEGQGVDRPGLRHRPVGADHCAWGRTRAMAAMRPEAKANLTRSPSRKGVRPAASSPCAGT</sequence>
<dbReference type="AlphaFoldDB" id="A0A644UK12"/>
<protein>
    <submittedName>
        <fullName evidence="3">Uncharacterized protein</fullName>
    </submittedName>
</protein>
<feature type="transmembrane region" description="Helical" evidence="2">
    <location>
        <begin position="245"/>
        <end position="264"/>
    </location>
</feature>
<feature type="region of interest" description="Disordered" evidence="1">
    <location>
        <begin position="328"/>
        <end position="351"/>
    </location>
</feature>
<comment type="caution">
    <text evidence="3">The sequence shown here is derived from an EMBL/GenBank/DDBJ whole genome shotgun (WGS) entry which is preliminary data.</text>
</comment>
<feature type="compositionally biased region" description="Basic and acidic residues" evidence="1">
    <location>
        <begin position="51"/>
        <end position="71"/>
    </location>
</feature>
<proteinExistence type="predicted"/>
<keyword evidence="2" id="KW-1133">Transmembrane helix</keyword>
<feature type="region of interest" description="Disordered" evidence="1">
    <location>
        <begin position="46"/>
        <end position="71"/>
    </location>
</feature>
<evidence type="ECO:0000313" key="3">
    <source>
        <dbReference type="EMBL" id="MPL79159.1"/>
    </source>
</evidence>
<organism evidence="3">
    <name type="scientific">bioreactor metagenome</name>
    <dbReference type="NCBI Taxonomy" id="1076179"/>
    <lineage>
        <taxon>unclassified sequences</taxon>
        <taxon>metagenomes</taxon>
        <taxon>ecological metagenomes</taxon>
    </lineage>
</organism>
<keyword evidence="2" id="KW-0812">Transmembrane</keyword>
<name>A0A644UK12_9ZZZZ</name>